<name>A0A0F9MRP0_9ZZZZ</name>
<accession>A0A0F9MRP0</accession>
<proteinExistence type="predicted"/>
<organism evidence="1">
    <name type="scientific">marine sediment metagenome</name>
    <dbReference type="NCBI Taxonomy" id="412755"/>
    <lineage>
        <taxon>unclassified sequences</taxon>
        <taxon>metagenomes</taxon>
        <taxon>ecological metagenomes</taxon>
    </lineage>
</organism>
<comment type="caution">
    <text evidence="1">The sequence shown here is derived from an EMBL/GenBank/DDBJ whole genome shotgun (WGS) entry which is preliminary data.</text>
</comment>
<protein>
    <submittedName>
        <fullName evidence="1">Uncharacterized protein</fullName>
    </submittedName>
</protein>
<reference evidence="1" key="1">
    <citation type="journal article" date="2015" name="Nature">
        <title>Complex archaea that bridge the gap between prokaryotes and eukaryotes.</title>
        <authorList>
            <person name="Spang A."/>
            <person name="Saw J.H."/>
            <person name="Jorgensen S.L."/>
            <person name="Zaremba-Niedzwiedzka K."/>
            <person name="Martijn J."/>
            <person name="Lind A.E."/>
            <person name="van Eijk R."/>
            <person name="Schleper C."/>
            <person name="Guy L."/>
            <person name="Ettema T.J."/>
        </authorList>
    </citation>
    <scope>NUCLEOTIDE SEQUENCE</scope>
</reference>
<evidence type="ECO:0000313" key="1">
    <source>
        <dbReference type="EMBL" id="KKN02097.1"/>
    </source>
</evidence>
<gene>
    <name evidence="1" type="ORF">LCGC14_1121000</name>
</gene>
<dbReference type="AlphaFoldDB" id="A0A0F9MRP0"/>
<dbReference type="EMBL" id="LAZR01005183">
    <property type="protein sequence ID" value="KKN02097.1"/>
    <property type="molecule type" value="Genomic_DNA"/>
</dbReference>
<sequence>MRCDKCGSAIIKVLIGDKIPWLACARCDKAELDAIALTK</sequence>